<dbReference type="AlphaFoldDB" id="A0A0A9HRA6"/>
<organism evidence="1">
    <name type="scientific">Arundo donax</name>
    <name type="common">Giant reed</name>
    <name type="synonym">Donax arundinaceus</name>
    <dbReference type="NCBI Taxonomy" id="35708"/>
    <lineage>
        <taxon>Eukaryota</taxon>
        <taxon>Viridiplantae</taxon>
        <taxon>Streptophyta</taxon>
        <taxon>Embryophyta</taxon>
        <taxon>Tracheophyta</taxon>
        <taxon>Spermatophyta</taxon>
        <taxon>Magnoliopsida</taxon>
        <taxon>Liliopsida</taxon>
        <taxon>Poales</taxon>
        <taxon>Poaceae</taxon>
        <taxon>PACMAD clade</taxon>
        <taxon>Arundinoideae</taxon>
        <taxon>Arundineae</taxon>
        <taxon>Arundo</taxon>
    </lineage>
</organism>
<reference evidence="1" key="2">
    <citation type="journal article" date="2015" name="Data Brief">
        <title>Shoot transcriptome of the giant reed, Arundo donax.</title>
        <authorList>
            <person name="Barrero R.A."/>
            <person name="Guerrero F.D."/>
            <person name="Moolhuijzen P."/>
            <person name="Goolsby J.A."/>
            <person name="Tidwell J."/>
            <person name="Bellgard S.E."/>
            <person name="Bellgard M.I."/>
        </authorList>
    </citation>
    <scope>NUCLEOTIDE SEQUENCE</scope>
    <source>
        <tissue evidence="1">Shoot tissue taken approximately 20 cm above the soil surface</tissue>
    </source>
</reference>
<evidence type="ECO:0000313" key="1">
    <source>
        <dbReference type="EMBL" id="JAE39257.1"/>
    </source>
</evidence>
<dbReference type="EMBL" id="GBRH01158639">
    <property type="protein sequence ID" value="JAE39257.1"/>
    <property type="molecule type" value="Transcribed_RNA"/>
</dbReference>
<reference evidence="1" key="1">
    <citation type="submission" date="2014-09" db="EMBL/GenBank/DDBJ databases">
        <authorList>
            <person name="Magalhaes I.L.F."/>
            <person name="Oliveira U."/>
            <person name="Santos F.R."/>
            <person name="Vidigal T.H.D.A."/>
            <person name="Brescovit A.D."/>
            <person name="Santos A.J."/>
        </authorList>
    </citation>
    <scope>NUCLEOTIDE SEQUENCE</scope>
    <source>
        <tissue evidence="1">Shoot tissue taken approximately 20 cm above the soil surface</tissue>
    </source>
</reference>
<proteinExistence type="predicted"/>
<accession>A0A0A9HRA6</accession>
<name>A0A0A9HRA6_ARUDO</name>
<sequence length="43" mass="4765">MQICAVFVQISCSICNSRINGESRCHLIVLHCASTIRRGPAEF</sequence>
<protein>
    <submittedName>
        <fullName evidence="1">Uncharacterized protein</fullName>
    </submittedName>
</protein>